<name>A0A2P8EDX2_9BACT</name>
<dbReference type="GO" id="GO:0004222">
    <property type="term" value="F:metalloendopeptidase activity"/>
    <property type="evidence" value="ECO:0007669"/>
    <property type="project" value="TreeGrafter"/>
</dbReference>
<evidence type="ECO:0000259" key="2">
    <source>
        <dbReference type="PROSITE" id="PS51782"/>
    </source>
</evidence>
<organism evidence="3 4">
    <name type="scientific">Cecembia rubra</name>
    <dbReference type="NCBI Taxonomy" id="1485585"/>
    <lineage>
        <taxon>Bacteria</taxon>
        <taxon>Pseudomonadati</taxon>
        <taxon>Bacteroidota</taxon>
        <taxon>Cytophagia</taxon>
        <taxon>Cytophagales</taxon>
        <taxon>Cyclobacteriaceae</taxon>
        <taxon>Cecembia</taxon>
    </lineage>
</organism>
<dbReference type="InterPro" id="IPR018392">
    <property type="entry name" value="LysM"/>
</dbReference>
<feature type="domain" description="LysM" evidence="2">
    <location>
        <begin position="303"/>
        <end position="347"/>
    </location>
</feature>
<dbReference type="InterPro" id="IPR036779">
    <property type="entry name" value="LysM_dom_sf"/>
</dbReference>
<feature type="signal peptide" evidence="1">
    <location>
        <begin position="1"/>
        <end position="23"/>
    </location>
</feature>
<evidence type="ECO:0000313" key="3">
    <source>
        <dbReference type="EMBL" id="PSL07661.1"/>
    </source>
</evidence>
<dbReference type="InterPro" id="IPR050570">
    <property type="entry name" value="Cell_wall_metabolism_enzyme"/>
</dbReference>
<dbReference type="RefSeq" id="WP_106565722.1">
    <property type="nucleotide sequence ID" value="NZ_JAUVYL010000079.1"/>
</dbReference>
<dbReference type="AlphaFoldDB" id="A0A2P8EDX2"/>
<dbReference type="Gene3D" id="3.10.350.10">
    <property type="entry name" value="LysM domain"/>
    <property type="match status" value="1"/>
</dbReference>
<keyword evidence="4" id="KW-1185">Reference proteome</keyword>
<dbReference type="CDD" id="cd00118">
    <property type="entry name" value="LysM"/>
    <property type="match status" value="1"/>
</dbReference>
<dbReference type="Gene3D" id="2.70.70.10">
    <property type="entry name" value="Glucose Permease (Domain IIA)"/>
    <property type="match status" value="1"/>
</dbReference>
<dbReference type="PANTHER" id="PTHR21666:SF270">
    <property type="entry name" value="MUREIN HYDROLASE ACTIVATOR ENVC"/>
    <property type="match status" value="1"/>
</dbReference>
<dbReference type="SUPFAM" id="SSF54106">
    <property type="entry name" value="LysM domain"/>
    <property type="match status" value="1"/>
</dbReference>
<dbReference type="PROSITE" id="PS51782">
    <property type="entry name" value="LYSM"/>
    <property type="match status" value="1"/>
</dbReference>
<dbReference type="SUPFAM" id="SSF51261">
    <property type="entry name" value="Duplicated hybrid motif"/>
    <property type="match status" value="1"/>
</dbReference>
<dbReference type="EMBL" id="PYGF01000001">
    <property type="protein sequence ID" value="PSL07661.1"/>
    <property type="molecule type" value="Genomic_DNA"/>
</dbReference>
<dbReference type="OrthoDB" id="9805070at2"/>
<dbReference type="InterPro" id="IPR011055">
    <property type="entry name" value="Dup_hybrid_motif"/>
</dbReference>
<dbReference type="Pfam" id="PF01476">
    <property type="entry name" value="LysM"/>
    <property type="match status" value="1"/>
</dbReference>
<feature type="chain" id="PRO_5015131084" evidence="1">
    <location>
        <begin position="24"/>
        <end position="348"/>
    </location>
</feature>
<evidence type="ECO:0000256" key="1">
    <source>
        <dbReference type="SAM" id="SignalP"/>
    </source>
</evidence>
<evidence type="ECO:0000313" key="4">
    <source>
        <dbReference type="Proteomes" id="UP000240708"/>
    </source>
</evidence>
<gene>
    <name evidence="3" type="ORF">CLV48_101597</name>
</gene>
<dbReference type="CDD" id="cd12797">
    <property type="entry name" value="M23_peptidase"/>
    <property type="match status" value="1"/>
</dbReference>
<protein>
    <submittedName>
        <fullName evidence="3">LysM domain-containing protein</fullName>
    </submittedName>
</protein>
<reference evidence="3 4" key="1">
    <citation type="submission" date="2018-03" db="EMBL/GenBank/DDBJ databases">
        <title>Genomic Encyclopedia of Archaeal and Bacterial Type Strains, Phase II (KMG-II): from individual species to whole genera.</title>
        <authorList>
            <person name="Goeker M."/>
        </authorList>
    </citation>
    <scope>NUCLEOTIDE SEQUENCE [LARGE SCALE GENOMIC DNA]</scope>
    <source>
        <strain evidence="3 4">DSM 28057</strain>
    </source>
</reference>
<dbReference type="SMART" id="SM00257">
    <property type="entry name" value="LysM"/>
    <property type="match status" value="1"/>
</dbReference>
<dbReference type="Pfam" id="PF01551">
    <property type="entry name" value="Peptidase_M23"/>
    <property type="match status" value="1"/>
</dbReference>
<accession>A0A2P8EDX2</accession>
<proteinExistence type="predicted"/>
<comment type="caution">
    <text evidence="3">The sequence shown here is derived from an EMBL/GenBank/DDBJ whole genome shotgun (WGS) entry which is preliminary data.</text>
</comment>
<dbReference type="Proteomes" id="UP000240708">
    <property type="component" value="Unassembled WGS sequence"/>
</dbReference>
<dbReference type="InterPro" id="IPR016047">
    <property type="entry name" value="M23ase_b-sheet_dom"/>
</dbReference>
<dbReference type="PANTHER" id="PTHR21666">
    <property type="entry name" value="PEPTIDASE-RELATED"/>
    <property type="match status" value="1"/>
</dbReference>
<sequence>MKFKLSSFILLFVLCMGSFGVHAQNFPKIIKKPKQETTGNAPVNNPLHRDLRLFDPQKYLQDITRETDSLLYKDYINLKRRLSIVAEDTLSLVWAPTNQLVQVSEQIQIDSIWVTAYEYFSSWDSKKINIYDFNPKDFKDTVYVKLYDTFFGTDWRLPLDQTQITSEFGFRRYRWHHGTDLKLRIGDPIYSTFDGIVRIRSYDRNGYGYYVVVRHKNGLETLYGHMSKILVDVGQEVKAGDVLGLGGSTGRSTGPHLHFEVRYQGLSINPTEMFDFNVGKLKSDVYMITAASFDHVVKTQESVYHRVRSGETLSSIARRYGVRVSTITRLNGISTNSILRVGQRLRIR</sequence>
<keyword evidence="1" id="KW-0732">Signal</keyword>